<sequence length="1446" mass="161421">MSNGSTLARPTSVPPSSEDSRNHDSNLELRLPSTSSRHIRPASVALQRTNSRNYSASSNRAITTGASLDLMGHLQRSDPSIVKTRSGSVLSRGFILKTDFYPSGRALDLELNVHGAPNFRAPRQGDLNVFGVAQPRTQGLRAILSVLRCRPGIQDPSHVVWFSTREEPIVYISGRPFVLRDASQPRRTLSISDRAENLEAIEMRLKNDILQEATRYGGLVLTHNEIASDSGEGAILPTWTAVDTNNVKTSRELWTHMKNEGWNVDYYRIPISPDRPIEDNYLDAYLNVIKTTDPHKTSLVFSCGMGAMRTTYAMVAACIVRRKRVMEQGWADPFGLVGSSTLNATGSPFKGANTPLSRSVTPPPMGVSRSGVSTPSNSQIQMSMEQANAQQDLSRSLLRLTYLLQQTLQEPASHSAIELLMANPTLLENLRKAFMGNYSIILSLLGCLDHGVQAKKLVDKVIDINDHVLNIREDILVQRMKYSLTSMEEEKGEAFLNSAGKSLEKYFFMIAFASYVESSEDFSQSFSDWLKASSRMISTHPLIDIPSQVKFLRKSFSGLRLNVFAPVNDLSSLSRSGSEGRALVAGKKNDVAISGGQILGDEYSIHVVKNRSGIILRESTLLKSDQWLRESHHVEHGVRGAINFRRCPDTNIYALGQPTMEAIDEVVRRVKAENPNAKRIVWVTLREEPIVYVNGAPYCLRREGFSLRNMKDYGGISASRLEILEERLRDDVISELNAFGGRLLLHSETEDGTVIPVWEDVQPSNVVVLKDIMESRRDAYGIELVYDRIPITAEAPPDFADLSELIDLVLRSSSDTPIVVNCQLGRGRSTLASASSLLPALNTIIADMSSQWLEANRTNPPTIPRLHRSFTMTSTTGAVEPPARGHSYQVINNLLRVIRAGLKVKNTVDAAIDQCAVVYDLRDSIEESRLQAEQASDDATRKIHAVKALQNLRRYFELIVFQAYLQSTEPNTMEDFESIETFVKNRPGKTFEKELTGAEGLNVLKPLERVNVVDGVAHPDEVEQVVINRSGTILSASTILKSDFFSNLQKMTLPERIEGSPNFRRVPLTLKLVNPKSGRSSPADVTDFVVGTVSDRKMVCGSGMPTVDGLRRALERVDAGPDGKNFVYWTSLREEPVIYVAGRPHVLRLVDKPLENVEATGVTTYVVEAMERNFKADVLRELRKGQGRILLHDEVEERPGVFSIIPIWETVKEEDILTPRDVFELMAKEGYKIDYGRVAITDEQAPLPDALSMLLDRVRSGFSQAGDFIFNCQMGRGRTTTGMVSACLISTTMNWDTHESDSNVLPEKDDEEGPSEEFNSMDGPSEEDAHRQGEYKTILQLVGVLSHGKVAKRLTDRAIDLMQDVQNLRKAIYDYKLKAEACERGSKKETQLRNITVNYLYRYGTLIVFANYLIEMREREGPEVTFPTWLAEHREITKLLGRRSLD</sequence>
<dbReference type="InterPro" id="IPR029021">
    <property type="entry name" value="Prot-tyrosine_phosphatase-like"/>
</dbReference>
<dbReference type="PANTHER" id="PTHR23339">
    <property type="entry name" value="TYROSINE SPECIFIC PROTEIN PHOSPHATASE AND DUAL SPECIFICITY PROTEIN PHOSPHATASE"/>
    <property type="match status" value="1"/>
</dbReference>
<feature type="region of interest" description="Disordered" evidence="1">
    <location>
        <begin position="350"/>
        <end position="376"/>
    </location>
</feature>
<comment type="caution">
    <text evidence="2">The sequence shown here is derived from an EMBL/GenBank/DDBJ whole genome shotgun (WGS) entry which is preliminary data.</text>
</comment>
<evidence type="ECO:0000313" key="3">
    <source>
        <dbReference type="Proteomes" id="UP000054988"/>
    </source>
</evidence>
<feature type="compositionally biased region" description="Basic and acidic residues" evidence="1">
    <location>
        <begin position="18"/>
        <end position="27"/>
    </location>
</feature>
<proteinExistence type="predicted"/>
<gene>
    <name evidence="2" type="ORF">WG66_8487</name>
</gene>
<dbReference type="SMART" id="SM01301">
    <property type="entry name" value="PTPlike_phytase"/>
    <property type="match status" value="3"/>
</dbReference>
<feature type="region of interest" description="Disordered" evidence="1">
    <location>
        <begin position="1298"/>
        <end position="1330"/>
    </location>
</feature>
<dbReference type="eggNOG" id="ENOG502QQ90">
    <property type="taxonomic scope" value="Eukaryota"/>
</dbReference>
<protein>
    <recommendedName>
        <fullName evidence="4">Metal ion binding oxidoreductase</fullName>
    </recommendedName>
</protein>
<evidence type="ECO:0000313" key="2">
    <source>
        <dbReference type="EMBL" id="KTB38920.1"/>
    </source>
</evidence>
<dbReference type="SUPFAM" id="SSF52799">
    <property type="entry name" value="(Phosphotyrosine protein) phosphatases II"/>
    <property type="match status" value="3"/>
</dbReference>
<organism evidence="2 3">
    <name type="scientific">Moniliophthora roreri</name>
    <name type="common">Frosty pod rot fungus</name>
    <name type="synonym">Monilia roreri</name>
    <dbReference type="NCBI Taxonomy" id="221103"/>
    <lineage>
        <taxon>Eukaryota</taxon>
        <taxon>Fungi</taxon>
        <taxon>Dikarya</taxon>
        <taxon>Basidiomycota</taxon>
        <taxon>Agaricomycotina</taxon>
        <taxon>Agaricomycetes</taxon>
        <taxon>Agaricomycetidae</taxon>
        <taxon>Agaricales</taxon>
        <taxon>Marasmiineae</taxon>
        <taxon>Marasmiaceae</taxon>
        <taxon>Moniliophthora</taxon>
    </lineage>
</organism>
<accession>A0A0W0FRV3</accession>
<dbReference type="CDD" id="cd14496">
    <property type="entry name" value="PTP_paladin"/>
    <property type="match status" value="2"/>
</dbReference>
<evidence type="ECO:0000256" key="1">
    <source>
        <dbReference type="SAM" id="MobiDB-lite"/>
    </source>
</evidence>
<dbReference type="InterPro" id="IPR050561">
    <property type="entry name" value="PTP"/>
</dbReference>
<dbReference type="EMBL" id="LATX01001717">
    <property type="protein sequence ID" value="KTB38920.1"/>
    <property type="molecule type" value="Genomic_DNA"/>
</dbReference>
<reference evidence="2 3" key="1">
    <citation type="submission" date="2015-12" db="EMBL/GenBank/DDBJ databases">
        <title>Draft genome sequence of Moniliophthora roreri, the causal agent of frosty pod rot of cacao.</title>
        <authorList>
            <person name="Aime M.C."/>
            <person name="Diaz-Valderrama J.R."/>
            <person name="Kijpornyongpan T."/>
            <person name="Phillips-Mora W."/>
        </authorList>
    </citation>
    <scope>NUCLEOTIDE SEQUENCE [LARGE SCALE GENOMIC DNA]</scope>
    <source>
        <strain evidence="2 3">MCA 2952</strain>
    </source>
</reference>
<evidence type="ECO:0008006" key="4">
    <source>
        <dbReference type="Google" id="ProtNLM"/>
    </source>
</evidence>
<feature type="region of interest" description="Disordered" evidence="1">
    <location>
        <begin position="1"/>
        <end position="58"/>
    </location>
</feature>
<name>A0A0W0FRV3_MONRR</name>
<dbReference type="Gene3D" id="3.90.190.10">
    <property type="entry name" value="Protein tyrosine phosphatase superfamily"/>
    <property type="match status" value="3"/>
</dbReference>
<dbReference type="Pfam" id="PF14566">
    <property type="entry name" value="PTPlike_phytase"/>
    <property type="match status" value="3"/>
</dbReference>
<feature type="compositionally biased region" description="Polar residues" evidence="1">
    <location>
        <begin position="1"/>
        <end position="17"/>
    </location>
</feature>
<dbReference type="Proteomes" id="UP000054988">
    <property type="component" value="Unassembled WGS sequence"/>
</dbReference>